<dbReference type="AlphaFoldDB" id="A0A9W9TS35"/>
<comment type="caution">
    <text evidence="2">The sequence shown here is derived from an EMBL/GenBank/DDBJ whole genome shotgun (WGS) entry which is preliminary data.</text>
</comment>
<proteinExistence type="predicted"/>
<reference evidence="2" key="1">
    <citation type="submission" date="2022-11" db="EMBL/GenBank/DDBJ databases">
        <authorList>
            <person name="Petersen C."/>
        </authorList>
    </citation>
    <scope>NUCLEOTIDE SEQUENCE</scope>
    <source>
        <strain evidence="2">IBT 23319</strain>
    </source>
</reference>
<dbReference type="GeneID" id="81382299"/>
<evidence type="ECO:0000256" key="1">
    <source>
        <dbReference type="SAM" id="MobiDB-lite"/>
    </source>
</evidence>
<organism evidence="2 3">
    <name type="scientific">Penicillium citrinum</name>
    <dbReference type="NCBI Taxonomy" id="5077"/>
    <lineage>
        <taxon>Eukaryota</taxon>
        <taxon>Fungi</taxon>
        <taxon>Dikarya</taxon>
        <taxon>Ascomycota</taxon>
        <taxon>Pezizomycotina</taxon>
        <taxon>Eurotiomycetes</taxon>
        <taxon>Eurotiomycetidae</taxon>
        <taxon>Eurotiales</taxon>
        <taxon>Aspergillaceae</taxon>
        <taxon>Penicillium</taxon>
    </lineage>
</organism>
<feature type="region of interest" description="Disordered" evidence="1">
    <location>
        <begin position="1"/>
        <end position="32"/>
    </location>
</feature>
<evidence type="ECO:0000313" key="2">
    <source>
        <dbReference type="EMBL" id="KAJ5235044.1"/>
    </source>
</evidence>
<evidence type="ECO:0000313" key="3">
    <source>
        <dbReference type="Proteomes" id="UP001147733"/>
    </source>
</evidence>
<dbReference type="RefSeq" id="XP_056502544.1">
    <property type="nucleotide sequence ID" value="XM_056643132.1"/>
</dbReference>
<reference evidence="2" key="2">
    <citation type="journal article" date="2023" name="IMA Fungus">
        <title>Comparative genomic study of the Penicillium genus elucidates a diverse pangenome and 15 lateral gene transfer events.</title>
        <authorList>
            <person name="Petersen C."/>
            <person name="Sorensen T."/>
            <person name="Nielsen M.R."/>
            <person name="Sondergaard T.E."/>
            <person name="Sorensen J.L."/>
            <person name="Fitzpatrick D.A."/>
            <person name="Frisvad J.C."/>
            <person name="Nielsen K.L."/>
        </authorList>
    </citation>
    <scope>NUCLEOTIDE SEQUENCE</scope>
    <source>
        <strain evidence="2">IBT 23319</strain>
    </source>
</reference>
<dbReference type="EMBL" id="JAPQKT010000003">
    <property type="protein sequence ID" value="KAJ5235044.1"/>
    <property type="molecule type" value="Genomic_DNA"/>
</dbReference>
<accession>A0A9W9TS35</accession>
<protein>
    <submittedName>
        <fullName evidence="2">Uncharacterized protein</fullName>
    </submittedName>
</protein>
<keyword evidence="3" id="KW-1185">Reference proteome</keyword>
<gene>
    <name evidence="2" type="ORF">N7469_004212</name>
</gene>
<name>A0A9W9TS35_PENCI</name>
<dbReference type="Proteomes" id="UP001147733">
    <property type="component" value="Unassembled WGS sequence"/>
</dbReference>
<sequence>MTPACGVLPTGKALDDREEDREGAQGRTSTDPAFQMEYRYRYRWGCEGGGKKGVCGAARIRLGAIY</sequence>